<proteinExistence type="inferred from homology"/>
<protein>
    <submittedName>
        <fullName evidence="3">ArsC/Spx/MgsR family protein</fullName>
    </submittedName>
</protein>
<evidence type="ECO:0000313" key="4">
    <source>
        <dbReference type="Proteomes" id="UP001327027"/>
    </source>
</evidence>
<dbReference type="InterPro" id="IPR006660">
    <property type="entry name" value="Arsenate_reductase-like"/>
</dbReference>
<dbReference type="PROSITE" id="PS51353">
    <property type="entry name" value="ARSC"/>
    <property type="match status" value="1"/>
</dbReference>
<dbReference type="Proteomes" id="UP001327027">
    <property type="component" value="Unassembled WGS sequence"/>
</dbReference>
<dbReference type="InterPro" id="IPR036249">
    <property type="entry name" value="Thioredoxin-like_sf"/>
</dbReference>
<reference evidence="3 4" key="1">
    <citation type="journal article" date="2013" name="Int. J. Syst. Evol. Microbiol.">
        <title>Aquimarina gracilis sp. nov., isolated from the gut microflora of a mussel, Mytilus coruscus, and emended description of Aquimarina spongiae.</title>
        <authorList>
            <person name="Park S.C."/>
            <person name="Choe H.N."/>
            <person name="Baik K.S."/>
            <person name="Seong C.N."/>
        </authorList>
    </citation>
    <scope>NUCLEOTIDE SEQUENCE [LARGE SCALE GENOMIC DNA]</scope>
    <source>
        <strain evidence="3 4">PSC32</strain>
    </source>
</reference>
<gene>
    <name evidence="3" type="ORF">U6A24_10665</name>
</gene>
<comment type="similarity">
    <text evidence="1 2">Belongs to the ArsC family.</text>
</comment>
<organism evidence="3 4">
    <name type="scientific">Aquimarina gracilis</name>
    <dbReference type="NCBI Taxonomy" id="874422"/>
    <lineage>
        <taxon>Bacteria</taxon>
        <taxon>Pseudomonadati</taxon>
        <taxon>Bacteroidota</taxon>
        <taxon>Flavobacteriia</taxon>
        <taxon>Flavobacteriales</taxon>
        <taxon>Flavobacteriaceae</taxon>
        <taxon>Aquimarina</taxon>
    </lineage>
</organism>
<evidence type="ECO:0000256" key="2">
    <source>
        <dbReference type="PROSITE-ProRule" id="PRU01282"/>
    </source>
</evidence>
<evidence type="ECO:0000256" key="1">
    <source>
        <dbReference type="ARBA" id="ARBA00007198"/>
    </source>
</evidence>
<dbReference type="EMBL" id="JAYKLX010000005">
    <property type="protein sequence ID" value="MEB3345925.1"/>
    <property type="molecule type" value="Genomic_DNA"/>
</dbReference>
<evidence type="ECO:0000313" key="3">
    <source>
        <dbReference type="EMBL" id="MEB3345925.1"/>
    </source>
</evidence>
<accession>A0ABU5ZVN4</accession>
<dbReference type="SUPFAM" id="SSF52833">
    <property type="entry name" value="Thioredoxin-like"/>
    <property type="match status" value="1"/>
</dbReference>
<dbReference type="RefSeq" id="WP_324179955.1">
    <property type="nucleotide sequence ID" value="NZ_BAABAW010000006.1"/>
</dbReference>
<comment type="caution">
    <text evidence="3">The sequence shown here is derived from an EMBL/GenBank/DDBJ whole genome shotgun (WGS) entry which is preliminary data.</text>
</comment>
<keyword evidence="4" id="KW-1185">Reference proteome</keyword>
<sequence>MGIFSTNKKQITLIYNSNTSIGKQTYAYVSDSKKEIRTIDTVNTSVTPTQWAEIANKLDIEVKNIINPDHPDFKKLYSDKVDLKDQDWLTLIAQHPQLVKFSVLIKGENFYMLNDPTDFLKFIEPDSAGVSRDPANEKEK</sequence>
<dbReference type="Gene3D" id="3.40.30.10">
    <property type="entry name" value="Glutaredoxin"/>
    <property type="match status" value="1"/>
</dbReference>
<name>A0ABU5ZVN4_9FLAO</name>